<feature type="signal peptide" evidence="1">
    <location>
        <begin position="1"/>
        <end position="22"/>
    </location>
</feature>
<sequence>MRYLSMTICVLVTFALLKSICGHPATDNSRSILNMLESRVSKLEAISEPKAISTLIQQKNLSIPSKSRQRRLSDQRLAELETLMSLSKLSRSFVTTSGHGQPDPRIIGRRRRFTMNQITPS</sequence>
<accession>A0A195ETL7</accession>
<dbReference type="AlphaFoldDB" id="A0A195ETL7"/>
<organism evidence="2 3">
    <name type="scientific">Trachymyrmex septentrionalis</name>
    <dbReference type="NCBI Taxonomy" id="34720"/>
    <lineage>
        <taxon>Eukaryota</taxon>
        <taxon>Metazoa</taxon>
        <taxon>Ecdysozoa</taxon>
        <taxon>Arthropoda</taxon>
        <taxon>Hexapoda</taxon>
        <taxon>Insecta</taxon>
        <taxon>Pterygota</taxon>
        <taxon>Neoptera</taxon>
        <taxon>Endopterygota</taxon>
        <taxon>Hymenoptera</taxon>
        <taxon>Apocrita</taxon>
        <taxon>Aculeata</taxon>
        <taxon>Formicoidea</taxon>
        <taxon>Formicidae</taxon>
        <taxon>Myrmicinae</taxon>
        <taxon>Trachymyrmex</taxon>
    </lineage>
</organism>
<proteinExistence type="predicted"/>
<protein>
    <submittedName>
        <fullName evidence="2">Uncharacterized protein</fullName>
    </submittedName>
</protein>
<reference evidence="2 3" key="1">
    <citation type="submission" date="2016-03" db="EMBL/GenBank/DDBJ databases">
        <title>Trachymyrmex septentrionalis WGS genome.</title>
        <authorList>
            <person name="Nygaard S."/>
            <person name="Hu H."/>
            <person name="Boomsma J."/>
            <person name="Zhang G."/>
        </authorList>
    </citation>
    <scope>NUCLEOTIDE SEQUENCE [LARGE SCALE GENOMIC DNA]</scope>
    <source>
        <strain evidence="2">Tsep2-gDNA-1</strain>
        <tissue evidence="2">Whole body</tissue>
    </source>
</reference>
<dbReference type="Proteomes" id="UP000078541">
    <property type="component" value="Unassembled WGS sequence"/>
</dbReference>
<feature type="chain" id="PRO_5008270931" evidence="1">
    <location>
        <begin position="23"/>
        <end position="121"/>
    </location>
</feature>
<keyword evidence="1" id="KW-0732">Signal</keyword>
<dbReference type="EMBL" id="KQ981975">
    <property type="protein sequence ID" value="KYN31583.1"/>
    <property type="molecule type" value="Genomic_DNA"/>
</dbReference>
<dbReference type="KEGG" id="tsep:108755211"/>
<name>A0A195ETL7_9HYME</name>
<gene>
    <name evidence="2" type="ORF">ALC56_14081</name>
</gene>
<dbReference type="OrthoDB" id="6514900at2759"/>
<evidence type="ECO:0000313" key="3">
    <source>
        <dbReference type="Proteomes" id="UP000078541"/>
    </source>
</evidence>
<evidence type="ECO:0000256" key="1">
    <source>
        <dbReference type="SAM" id="SignalP"/>
    </source>
</evidence>
<keyword evidence="3" id="KW-1185">Reference proteome</keyword>
<evidence type="ECO:0000313" key="2">
    <source>
        <dbReference type="EMBL" id="KYN31583.1"/>
    </source>
</evidence>